<dbReference type="InterPro" id="IPR000524">
    <property type="entry name" value="Tscrpt_reg_HTH_GntR"/>
</dbReference>
<protein>
    <submittedName>
        <fullName evidence="5">GntR family transcriptional regulator</fullName>
    </submittedName>
</protein>
<evidence type="ECO:0000259" key="4">
    <source>
        <dbReference type="PROSITE" id="PS50949"/>
    </source>
</evidence>
<evidence type="ECO:0000256" key="3">
    <source>
        <dbReference type="ARBA" id="ARBA00023163"/>
    </source>
</evidence>
<dbReference type="InterPro" id="IPR036388">
    <property type="entry name" value="WH-like_DNA-bd_sf"/>
</dbReference>
<keyword evidence="3" id="KW-0804">Transcription</keyword>
<keyword evidence="1" id="KW-0805">Transcription regulation</keyword>
<organism evidence="5 6">
    <name type="scientific">Niallia oryzisoli</name>
    <dbReference type="NCBI Taxonomy" id="1737571"/>
    <lineage>
        <taxon>Bacteria</taxon>
        <taxon>Bacillati</taxon>
        <taxon>Bacillota</taxon>
        <taxon>Bacilli</taxon>
        <taxon>Bacillales</taxon>
        <taxon>Bacillaceae</taxon>
        <taxon>Niallia</taxon>
    </lineage>
</organism>
<dbReference type="EMBL" id="CP137640">
    <property type="protein sequence ID" value="WVX81029.1"/>
    <property type="molecule type" value="Genomic_DNA"/>
</dbReference>
<dbReference type="PANTHER" id="PTHR43537:SF51">
    <property type="entry name" value="HTH-TYPE TRANSCRIPTIONAL REGULATOR LGOR-RELATED"/>
    <property type="match status" value="1"/>
</dbReference>
<dbReference type="SMART" id="SM00345">
    <property type="entry name" value="HTH_GNTR"/>
    <property type="match status" value="1"/>
</dbReference>
<dbReference type="PANTHER" id="PTHR43537">
    <property type="entry name" value="TRANSCRIPTIONAL REGULATOR, GNTR FAMILY"/>
    <property type="match status" value="1"/>
</dbReference>
<proteinExistence type="predicted"/>
<gene>
    <name evidence="5" type="ORF">R4Z09_28085</name>
</gene>
<dbReference type="Pfam" id="PF00392">
    <property type="entry name" value="GntR"/>
    <property type="match status" value="1"/>
</dbReference>
<dbReference type="SMART" id="SM00895">
    <property type="entry name" value="FCD"/>
    <property type="match status" value="1"/>
</dbReference>
<dbReference type="SUPFAM" id="SSF48008">
    <property type="entry name" value="GntR ligand-binding domain-like"/>
    <property type="match status" value="1"/>
</dbReference>
<dbReference type="Pfam" id="PF07729">
    <property type="entry name" value="FCD"/>
    <property type="match status" value="1"/>
</dbReference>
<dbReference type="SUPFAM" id="SSF46785">
    <property type="entry name" value="Winged helix' DNA-binding domain"/>
    <property type="match status" value="1"/>
</dbReference>
<dbReference type="InterPro" id="IPR008920">
    <property type="entry name" value="TF_FadR/GntR_C"/>
</dbReference>
<keyword evidence="6" id="KW-1185">Reference proteome</keyword>
<evidence type="ECO:0000256" key="1">
    <source>
        <dbReference type="ARBA" id="ARBA00023015"/>
    </source>
</evidence>
<dbReference type="InterPro" id="IPR036390">
    <property type="entry name" value="WH_DNA-bd_sf"/>
</dbReference>
<dbReference type="RefSeq" id="WP_338449959.1">
    <property type="nucleotide sequence ID" value="NZ_CP137640.1"/>
</dbReference>
<dbReference type="PROSITE" id="PS50949">
    <property type="entry name" value="HTH_GNTR"/>
    <property type="match status" value="1"/>
</dbReference>
<reference evidence="5 6" key="1">
    <citation type="submission" date="2023-10" db="EMBL/GenBank/DDBJ databases">
        <title>Niallia locisalis sp.nov. isolated from a salt pond sample.</title>
        <authorList>
            <person name="Li X.-J."/>
            <person name="Dong L."/>
        </authorList>
    </citation>
    <scope>NUCLEOTIDE SEQUENCE [LARGE SCALE GENOMIC DNA]</scope>
    <source>
        <strain evidence="5 6">DSM 29761</strain>
    </source>
</reference>
<feature type="domain" description="HTH gntR-type" evidence="4">
    <location>
        <begin position="12"/>
        <end position="79"/>
    </location>
</feature>
<evidence type="ECO:0000256" key="2">
    <source>
        <dbReference type="ARBA" id="ARBA00023125"/>
    </source>
</evidence>
<evidence type="ECO:0000313" key="6">
    <source>
        <dbReference type="Proteomes" id="UP001357223"/>
    </source>
</evidence>
<evidence type="ECO:0000313" key="5">
    <source>
        <dbReference type="EMBL" id="WVX81029.1"/>
    </source>
</evidence>
<name>A0ABZ2CB76_9BACI</name>
<sequence>MMITVSPKLPGENNKDYAYRVIKDSIMSLELEPGQAISEIELAEALRISRTPIREVLGKLREEHLVEVIPQVGTYISKIKPQLIKEASFMRYILEKEVLKQACESFPKTDMYDLKKNVALQEELIGQKGKEREFHILDKEFHHIIFKGKEKEHIWEAIIRISTHYNRMRLLSEIRHSFVEPIKQHSKIVEIIEQKDSDQVEDIVRLHIVEPTKLWNDLYKADSPYINYFEYLDEKPVFL</sequence>
<dbReference type="Gene3D" id="1.20.120.530">
    <property type="entry name" value="GntR ligand-binding domain-like"/>
    <property type="match status" value="1"/>
</dbReference>
<dbReference type="Proteomes" id="UP001357223">
    <property type="component" value="Chromosome"/>
</dbReference>
<dbReference type="Gene3D" id="1.10.10.10">
    <property type="entry name" value="Winged helix-like DNA-binding domain superfamily/Winged helix DNA-binding domain"/>
    <property type="match status" value="1"/>
</dbReference>
<accession>A0ABZ2CB76</accession>
<dbReference type="InterPro" id="IPR011711">
    <property type="entry name" value="GntR_C"/>
</dbReference>
<keyword evidence="2" id="KW-0238">DNA-binding</keyword>
<dbReference type="CDD" id="cd07377">
    <property type="entry name" value="WHTH_GntR"/>
    <property type="match status" value="1"/>
</dbReference>